<dbReference type="InterPro" id="IPR010510">
    <property type="entry name" value="FGF1-bd"/>
</dbReference>
<dbReference type="PANTHER" id="PTHR15258:SF3">
    <property type="entry name" value="FIBROBLAST GROWTH FACTOR-BINDING PROTEIN 3"/>
    <property type="match status" value="1"/>
</dbReference>
<evidence type="ECO:0000256" key="2">
    <source>
        <dbReference type="ARBA" id="ARBA00008326"/>
    </source>
</evidence>
<evidence type="ECO:0000256" key="8">
    <source>
        <dbReference type="SAM" id="SignalP"/>
    </source>
</evidence>
<comment type="similarity">
    <text evidence="2">Belongs to the fibroblast growth factor-binding protein family.</text>
</comment>
<name>A0AAV6PPM5_SOLSE</name>
<protein>
    <recommendedName>
        <fullName evidence="11">Fibroblast growth factor binding protein 3</fullName>
    </recommendedName>
</protein>
<dbReference type="GO" id="GO:0019838">
    <property type="term" value="F:growth factor binding"/>
    <property type="evidence" value="ECO:0007669"/>
    <property type="project" value="UniProtKB-KW"/>
</dbReference>
<evidence type="ECO:0008006" key="11">
    <source>
        <dbReference type="Google" id="ProtNLM"/>
    </source>
</evidence>
<dbReference type="AlphaFoldDB" id="A0AAV6PPM5"/>
<accession>A0AAV6PPM5</accession>
<keyword evidence="5" id="KW-1015">Disulfide bond</keyword>
<keyword evidence="4 8" id="KW-0732">Signal</keyword>
<keyword evidence="3" id="KW-0964">Secreted</keyword>
<evidence type="ECO:0000313" key="10">
    <source>
        <dbReference type="Proteomes" id="UP000693946"/>
    </source>
</evidence>
<keyword evidence="10" id="KW-1185">Reference proteome</keyword>
<gene>
    <name evidence="9" type="ORF">JOB18_000385</name>
</gene>
<evidence type="ECO:0000256" key="3">
    <source>
        <dbReference type="ARBA" id="ARBA00022525"/>
    </source>
</evidence>
<sequence length="205" mass="23395">RLWLHSFTASQRAGASHANMKVLHCSLLLLFLLLFLTEAKPRQPASTPPPAQRARNRSVPVSGRLTTEEGHRCVWQTSGDVMVNLQVNCSTDTPSQHRYWCHYAGEPHLCQVYVVKSSQYWKQLVSKLKKRPNACEGEKVLKAQTCKNAPAEAHMKLVQHSGNMQRTRGRTRTRTDVMQLQESYCSDKWKSICSFFLGFFEGNEM</sequence>
<dbReference type="Proteomes" id="UP000693946">
    <property type="component" value="Unassembled WGS sequence"/>
</dbReference>
<dbReference type="Pfam" id="PF06473">
    <property type="entry name" value="FGF-BP1"/>
    <property type="match status" value="1"/>
</dbReference>
<feature type="non-terminal residue" evidence="9">
    <location>
        <position position="1"/>
    </location>
</feature>
<evidence type="ECO:0000256" key="5">
    <source>
        <dbReference type="ARBA" id="ARBA00023157"/>
    </source>
</evidence>
<dbReference type="GO" id="GO:0007267">
    <property type="term" value="P:cell-cell signaling"/>
    <property type="evidence" value="ECO:0007669"/>
    <property type="project" value="TreeGrafter"/>
</dbReference>
<organism evidence="9 10">
    <name type="scientific">Solea senegalensis</name>
    <name type="common">Senegalese sole</name>
    <dbReference type="NCBI Taxonomy" id="28829"/>
    <lineage>
        <taxon>Eukaryota</taxon>
        <taxon>Metazoa</taxon>
        <taxon>Chordata</taxon>
        <taxon>Craniata</taxon>
        <taxon>Vertebrata</taxon>
        <taxon>Euteleostomi</taxon>
        <taxon>Actinopterygii</taxon>
        <taxon>Neopterygii</taxon>
        <taxon>Teleostei</taxon>
        <taxon>Neoteleostei</taxon>
        <taxon>Acanthomorphata</taxon>
        <taxon>Carangaria</taxon>
        <taxon>Pleuronectiformes</taxon>
        <taxon>Pleuronectoidei</taxon>
        <taxon>Soleidae</taxon>
        <taxon>Solea</taxon>
    </lineage>
</organism>
<feature type="signal peptide" evidence="8">
    <location>
        <begin position="1"/>
        <end position="39"/>
    </location>
</feature>
<evidence type="ECO:0000256" key="6">
    <source>
        <dbReference type="ARBA" id="ARBA00023183"/>
    </source>
</evidence>
<proteinExistence type="inferred from homology"/>
<dbReference type="EMBL" id="JAGKHQ010000092">
    <property type="protein sequence ID" value="KAG7473007.1"/>
    <property type="molecule type" value="Genomic_DNA"/>
</dbReference>
<dbReference type="GO" id="GO:0005576">
    <property type="term" value="C:extracellular region"/>
    <property type="evidence" value="ECO:0007669"/>
    <property type="project" value="UniProtKB-SubCell"/>
</dbReference>
<comment type="caution">
    <text evidence="9">The sequence shown here is derived from an EMBL/GenBank/DDBJ whole genome shotgun (WGS) entry which is preliminary data.</text>
</comment>
<feature type="region of interest" description="Disordered" evidence="7">
    <location>
        <begin position="42"/>
        <end position="64"/>
    </location>
</feature>
<dbReference type="PANTHER" id="PTHR15258">
    <property type="entry name" value="FGF BINDING PROTEIN-RELATED"/>
    <property type="match status" value="1"/>
</dbReference>
<evidence type="ECO:0000256" key="1">
    <source>
        <dbReference type="ARBA" id="ARBA00004613"/>
    </source>
</evidence>
<keyword evidence="6" id="KW-0340">Growth factor binding</keyword>
<reference evidence="9 10" key="1">
    <citation type="journal article" date="2021" name="Sci. Rep.">
        <title>Chromosome anchoring in Senegalese sole (Solea senegalensis) reveals sex-associated markers and genome rearrangements in flatfish.</title>
        <authorList>
            <person name="Guerrero-Cozar I."/>
            <person name="Gomez-Garrido J."/>
            <person name="Berbel C."/>
            <person name="Martinez-Blanch J.F."/>
            <person name="Alioto T."/>
            <person name="Claros M.G."/>
            <person name="Gagnaire P.A."/>
            <person name="Manchado M."/>
        </authorList>
    </citation>
    <scope>NUCLEOTIDE SEQUENCE [LARGE SCALE GENOMIC DNA]</scope>
    <source>
        <strain evidence="9">Sse05_10M</strain>
    </source>
</reference>
<evidence type="ECO:0000313" key="9">
    <source>
        <dbReference type="EMBL" id="KAG7473007.1"/>
    </source>
</evidence>
<feature type="chain" id="PRO_5043507295" description="Fibroblast growth factor binding protein 3" evidence="8">
    <location>
        <begin position="40"/>
        <end position="205"/>
    </location>
</feature>
<comment type="subcellular location">
    <subcellularLocation>
        <location evidence="1">Secreted</location>
    </subcellularLocation>
</comment>
<evidence type="ECO:0000256" key="4">
    <source>
        <dbReference type="ARBA" id="ARBA00022729"/>
    </source>
</evidence>
<evidence type="ECO:0000256" key="7">
    <source>
        <dbReference type="SAM" id="MobiDB-lite"/>
    </source>
</evidence>